<name>A0A0M1P2Y1_9BACL</name>
<organism evidence="1 2">
    <name type="scientific">Paenibacillus solani</name>
    <dbReference type="NCBI Taxonomy" id="1705565"/>
    <lineage>
        <taxon>Bacteria</taxon>
        <taxon>Bacillati</taxon>
        <taxon>Bacillota</taxon>
        <taxon>Bacilli</taxon>
        <taxon>Bacillales</taxon>
        <taxon>Paenibacillaceae</taxon>
        <taxon>Paenibacillus</taxon>
    </lineage>
</organism>
<dbReference type="Proteomes" id="UP000036932">
    <property type="component" value="Unassembled WGS sequence"/>
</dbReference>
<dbReference type="InterPro" id="IPR025586">
    <property type="entry name" value="PcfJ"/>
</dbReference>
<dbReference type="AlphaFoldDB" id="A0A0M1P2Y1"/>
<dbReference type="Pfam" id="PF14284">
    <property type="entry name" value="PcfJ"/>
    <property type="match status" value="1"/>
</dbReference>
<dbReference type="PATRIC" id="fig|1705565.3.peg.3099"/>
<evidence type="ECO:0000313" key="2">
    <source>
        <dbReference type="Proteomes" id="UP000036932"/>
    </source>
</evidence>
<sequence length="505" mass="59348">MNQAYKECNKHFPKSISQEIKDYVTETVLRDSRYIFIRRVARVQYGYCTHCNNRFRTTGDLKHNNSTECPHCRSKCKIKNHGMSRKYLSDHGFVVYYEKSKINPDSAIIAQAFRVYRNYSGDYTKVETKYVAVARYLFESDNPGRATMYEWWGGWKEAQSVHSLWAQSSCSNSRCSIDSIKEAIQGTPFQYSTWDQHEQPQPDYIKFFALYSKYPVVEILTKVGFKYFVSAKLFDQKTYSCINWRAKQFHEVLRLSKQDLNLVLKGMKGLNPMQLRLFQMSRKDSAPPTLQEIKSFFTKSVGDVLNELNVVLKYSSLRKAMNYMGKQIRNCETYRTCSGLLIAWRDYIRDCETLELDLAHDLILYPKNLHEEHQRTMSLVKTKIDEIARMKMIKRAEALQKYAFEDQRFIIRPPGNADEIIKEGKTLNHCVARYADDHARGKTTILFIRLKDKPECPYYTMEIKKNEITQTRGFKNSAMTDEVKRFVQKFKSHKLTEKRKEAVAK</sequence>
<dbReference type="OrthoDB" id="1802755at2"/>
<protein>
    <recommendedName>
        <fullName evidence="3">PcfJ-like protein</fullName>
    </recommendedName>
</protein>
<dbReference type="EMBL" id="LIUT01000001">
    <property type="protein sequence ID" value="KOR88762.1"/>
    <property type="molecule type" value="Genomic_DNA"/>
</dbReference>
<gene>
    <name evidence="1" type="ORF">AM231_06010</name>
</gene>
<evidence type="ECO:0000313" key="1">
    <source>
        <dbReference type="EMBL" id="KOR88762.1"/>
    </source>
</evidence>
<accession>A0A0M1P2Y1</accession>
<reference evidence="2" key="1">
    <citation type="submission" date="2015-08" db="EMBL/GenBank/DDBJ databases">
        <title>Genome sequencing project for genomic taxonomy and phylogenomics of Bacillus-like bacteria.</title>
        <authorList>
            <person name="Liu B."/>
            <person name="Wang J."/>
            <person name="Zhu Y."/>
            <person name="Liu G."/>
            <person name="Chen Q."/>
            <person name="Chen Z."/>
            <person name="Lan J."/>
            <person name="Che J."/>
            <person name="Ge C."/>
            <person name="Shi H."/>
            <person name="Pan Z."/>
            <person name="Liu X."/>
        </authorList>
    </citation>
    <scope>NUCLEOTIDE SEQUENCE [LARGE SCALE GENOMIC DNA]</scope>
    <source>
        <strain evidence="2">FJAT-22460</strain>
    </source>
</reference>
<proteinExistence type="predicted"/>
<keyword evidence="2" id="KW-1185">Reference proteome</keyword>
<dbReference type="RefSeq" id="WP_054401675.1">
    <property type="nucleotide sequence ID" value="NZ_LIUT01000001.1"/>
</dbReference>
<comment type="caution">
    <text evidence="1">The sequence shown here is derived from an EMBL/GenBank/DDBJ whole genome shotgun (WGS) entry which is preliminary data.</text>
</comment>
<evidence type="ECO:0008006" key="3">
    <source>
        <dbReference type="Google" id="ProtNLM"/>
    </source>
</evidence>